<proteinExistence type="predicted"/>
<gene>
    <name evidence="1" type="ORF">BST23_19885</name>
</gene>
<comment type="caution">
    <text evidence="1">The sequence shown here is derived from an EMBL/GenBank/DDBJ whole genome shotgun (WGS) entry which is preliminary data.</text>
</comment>
<dbReference type="RefSeq" id="WP_046751172.1">
    <property type="nucleotide sequence ID" value="NZ_LBNO01000012.1"/>
</dbReference>
<accession>A0A0M2ZJ39</accession>
<dbReference type="STRING" id="81858.BST23_19885"/>
<dbReference type="OrthoDB" id="9811476at2"/>
<sequence length="225" mass="24487">MTTVLGVDAWRGGWVGVQLRDGRFAAAHCAALISDLVPHVPDADVIAVDIPLGLTHSGERVADRAARAMLGRRGSSVFITPPRPVFDEPDYDAAKRRCQSLVGWMPSRQAWGLRAKVLEANRLYDAGAVLHEVHPELSFQRLGLRYEDGTKKSWRGQRARLRVLTGAGIVLPEDLGAAVAKVPADDVLDAAAVAWSAERIAHGQAICLPDPPQRNERGQPMAIWQ</sequence>
<evidence type="ECO:0008006" key="3">
    <source>
        <dbReference type="Google" id="ProtNLM"/>
    </source>
</evidence>
<reference evidence="1 2" key="1">
    <citation type="submission" date="2017-02" db="EMBL/GenBank/DDBJ databases">
        <title>The new phylogeny of genus Mycobacterium.</title>
        <authorList>
            <person name="Tortoli E."/>
            <person name="Trovato A."/>
            <person name="Cirillo D.M."/>
        </authorList>
    </citation>
    <scope>NUCLEOTIDE SEQUENCE [LARGE SCALE GENOMIC DNA]</scope>
    <source>
        <strain evidence="1 2">FI-09383</strain>
    </source>
</reference>
<dbReference type="Proteomes" id="UP000192772">
    <property type="component" value="Unassembled WGS sequence"/>
</dbReference>
<organism evidence="1 2">
    <name type="scientific">Mycolicibacterium elephantis</name>
    <dbReference type="NCBI Taxonomy" id="81858"/>
    <lineage>
        <taxon>Bacteria</taxon>
        <taxon>Bacillati</taxon>
        <taxon>Actinomycetota</taxon>
        <taxon>Actinomycetes</taxon>
        <taxon>Mycobacteriales</taxon>
        <taxon>Mycobacteriaceae</taxon>
        <taxon>Mycolicibacterium</taxon>
    </lineage>
</organism>
<dbReference type="EMBL" id="MVHP01000027">
    <property type="protein sequence ID" value="ORA62347.1"/>
    <property type="molecule type" value="Genomic_DNA"/>
</dbReference>
<name>A0A0M2ZJ39_9MYCO</name>
<protein>
    <recommendedName>
        <fullName evidence="3">DUF429 domain-containing protein</fullName>
    </recommendedName>
</protein>
<dbReference type="AlphaFoldDB" id="A0A0M2ZJ39"/>
<evidence type="ECO:0000313" key="2">
    <source>
        <dbReference type="Proteomes" id="UP000192772"/>
    </source>
</evidence>
<dbReference type="Pfam" id="PF04250">
    <property type="entry name" value="DUF429"/>
    <property type="match status" value="1"/>
</dbReference>
<evidence type="ECO:0000313" key="1">
    <source>
        <dbReference type="EMBL" id="ORA62347.1"/>
    </source>
</evidence>
<dbReference type="InterPro" id="IPR007362">
    <property type="entry name" value="DUF429"/>
</dbReference>